<organism evidence="1">
    <name type="scientific">Capitella teleta</name>
    <name type="common">Polychaete worm</name>
    <dbReference type="NCBI Taxonomy" id="283909"/>
    <lineage>
        <taxon>Eukaryota</taxon>
        <taxon>Metazoa</taxon>
        <taxon>Spiralia</taxon>
        <taxon>Lophotrochozoa</taxon>
        <taxon>Annelida</taxon>
        <taxon>Polychaeta</taxon>
        <taxon>Sedentaria</taxon>
        <taxon>Scolecida</taxon>
        <taxon>Capitellidae</taxon>
        <taxon>Capitella</taxon>
    </lineage>
</organism>
<dbReference type="GO" id="GO:0008146">
    <property type="term" value="F:sulfotransferase activity"/>
    <property type="evidence" value="ECO:0007669"/>
    <property type="project" value="InterPro"/>
</dbReference>
<dbReference type="EnsemblMetazoa" id="CapteT195990">
    <property type="protein sequence ID" value="CapteP195990"/>
    <property type="gene ID" value="CapteG195990"/>
</dbReference>
<reference evidence="3" key="1">
    <citation type="submission" date="2012-12" db="EMBL/GenBank/DDBJ databases">
        <authorList>
            <person name="Hellsten U."/>
            <person name="Grimwood J."/>
            <person name="Chapman J.A."/>
            <person name="Shapiro H."/>
            <person name="Aerts A."/>
            <person name="Otillar R.P."/>
            <person name="Terry A.Y."/>
            <person name="Boore J.L."/>
            <person name="Simakov O."/>
            <person name="Marletaz F."/>
            <person name="Cho S.-J."/>
            <person name="Edsinger-Gonzales E."/>
            <person name="Havlak P."/>
            <person name="Kuo D.-H."/>
            <person name="Larsson T."/>
            <person name="Lv J."/>
            <person name="Arendt D."/>
            <person name="Savage R."/>
            <person name="Osoegawa K."/>
            <person name="de Jong P."/>
            <person name="Lindberg D.R."/>
            <person name="Seaver E.C."/>
            <person name="Weisblat D.A."/>
            <person name="Putnam N.H."/>
            <person name="Grigoriev I.V."/>
            <person name="Rokhsar D.S."/>
        </authorList>
    </citation>
    <scope>NUCLEOTIDE SEQUENCE</scope>
    <source>
        <strain evidence="3">I ESC-2004</strain>
    </source>
</reference>
<evidence type="ECO:0000313" key="1">
    <source>
        <dbReference type="EMBL" id="ELU15878.1"/>
    </source>
</evidence>
<keyword evidence="3" id="KW-1185">Reference proteome</keyword>
<protein>
    <submittedName>
        <fullName evidence="1 2">Uncharacterized protein</fullName>
    </submittedName>
</protein>
<dbReference type="EMBL" id="KB293500">
    <property type="protein sequence ID" value="ELU15878.1"/>
    <property type="molecule type" value="Genomic_DNA"/>
</dbReference>
<dbReference type="HOGENOM" id="CLU_1171583_0_0_1"/>
<dbReference type="EMBL" id="AMQN01004422">
    <property type="status" value="NOT_ANNOTATED_CDS"/>
    <property type="molecule type" value="Genomic_DNA"/>
</dbReference>
<sequence length="237" mass="27529">MSYIYTNLVMKWTKTVLLALILVFLLMKVPLPKALSPRQVVPAWRLVEIEAQKEVFCTVSTERGAHDEDGIELNADEMPKTLPGSSSSAARRKLTAECSLLIAKVGEVLSTKPWGSKKVKRSTLNGWFRNKSSERKESASCRNFPFRNSFRKIIELKHPLTRFVSAFKTRVQNGPLWKLKKLKKVLEKRYVTEVHNITLSQFATFVARDIDHVNTDRFWQSFQELCFPMFILIYYYY</sequence>
<name>R7VAK8_CAPTE</name>
<proteinExistence type="predicted"/>
<evidence type="ECO:0000313" key="3">
    <source>
        <dbReference type="Proteomes" id="UP000014760"/>
    </source>
</evidence>
<dbReference type="GO" id="GO:0016020">
    <property type="term" value="C:membrane"/>
    <property type="evidence" value="ECO:0007669"/>
    <property type="project" value="InterPro"/>
</dbReference>
<reference evidence="2" key="3">
    <citation type="submission" date="2015-06" db="UniProtKB">
        <authorList>
            <consortium name="EnsemblMetazoa"/>
        </authorList>
    </citation>
    <scope>IDENTIFICATION</scope>
</reference>
<evidence type="ECO:0000313" key="2">
    <source>
        <dbReference type="EnsemblMetazoa" id="CapteP195990"/>
    </source>
</evidence>
<dbReference type="InterPro" id="IPR005331">
    <property type="entry name" value="Sulfotransferase"/>
</dbReference>
<gene>
    <name evidence="1" type="ORF">CAPTEDRAFT_195990</name>
</gene>
<reference evidence="1 3" key="2">
    <citation type="journal article" date="2013" name="Nature">
        <title>Insights into bilaterian evolution from three spiralian genomes.</title>
        <authorList>
            <person name="Simakov O."/>
            <person name="Marletaz F."/>
            <person name="Cho S.J."/>
            <person name="Edsinger-Gonzales E."/>
            <person name="Havlak P."/>
            <person name="Hellsten U."/>
            <person name="Kuo D.H."/>
            <person name="Larsson T."/>
            <person name="Lv J."/>
            <person name="Arendt D."/>
            <person name="Savage R."/>
            <person name="Osoegawa K."/>
            <person name="de Jong P."/>
            <person name="Grimwood J."/>
            <person name="Chapman J.A."/>
            <person name="Shapiro H."/>
            <person name="Aerts A."/>
            <person name="Otillar R.P."/>
            <person name="Terry A.Y."/>
            <person name="Boore J.L."/>
            <person name="Grigoriev I.V."/>
            <person name="Lindberg D.R."/>
            <person name="Seaver E.C."/>
            <person name="Weisblat D.A."/>
            <person name="Putnam N.H."/>
            <person name="Rokhsar D.S."/>
        </authorList>
    </citation>
    <scope>NUCLEOTIDE SEQUENCE</scope>
    <source>
        <strain evidence="1 3">I ESC-2004</strain>
    </source>
</reference>
<accession>R7VAK8</accession>
<dbReference type="AlphaFoldDB" id="R7VAK8"/>
<dbReference type="Proteomes" id="UP000014760">
    <property type="component" value="Unassembled WGS sequence"/>
</dbReference>
<dbReference type="Pfam" id="PF03567">
    <property type="entry name" value="Sulfotransfer_2"/>
    <property type="match status" value="1"/>
</dbReference>